<evidence type="ECO:0000313" key="4">
    <source>
        <dbReference type="Proteomes" id="UP001058003"/>
    </source>
</evidence>
<evidence type="ECO:0000313" key="3">
    <source>
        <dbReference type="EMBL" id="UWZ50876.1"/>
    </source>
</evidence>
<reference evidence="3" key="1">
    <citation type="submission" date="2021-04" db="EMBL/GenBank/DDBJ databases">
        <title>Dactylosporangium aurantiacum NRRL B-8018 full assembly.</title>
        <authorList>
            <person name="Hartkoorn R.C."/>
            <person name="Beaudoing E."/>
            <person name="Hot D."/>
        </authorList>
    </citation>
    <scope>NUCLEOTIDE SEQUENCE</scope>
    <source>
        <strain evidence="3">NRRL B-8018</strain>
    </source>
</reference>
<accession>A0A9Q9MFR5</accession>
<dbReference type="RefSeq" id="WP_033358136.1">
    <property type="nucleotide sequence ID" value="NZ_CP073767.1"/>
</dbReference>
<dbReference type="KEGG" id="daur:Daura_29190"/>
<dbReference type="AlphaFoldDB" id="A0A9Q9MFR5"/>
<organism evidence="3 4">
    <name type="scientific">Dactylosporangium aurantiacum</name>
    <dbReference type="NCBI Taxonomy" id="35754"/>
    <lineage>
        <taxon>Bacteria</taxon>
        <taxon>Bacillati</taxon>
        <taxon>Actinomycetota</taxon>
        <taxon>Actinomycetes</taxon>
        <taxon>Micromonosporales</taxon>
        <taxon>Micromonosporaceae</taxon>
        <taxon>Dactylosporangium</taxon>
    </lineage>
</organism>
<dbReference type="EMBL" id="CP073767">
    <property type="protein sequence ID" value="UWZ50876.1"/>
    <property type="molecule type" value="Genomic_DNA"/>
</dbReference>
<gene>
    <name evidence="3" type="ORF">Daura_29190</name>
</gene>
<keyword evidence="4" id="KW-1185">Reference proteome</keyword>
<proteinExistence type="predicted"/>
<evidence type="ECO:0000259" key="2">
    <source>
        <dbReference type="Pfam" id="PF13845"/>
    </source>
</evidence>
<dbReference type="InterPro" id="IPR026004">
    <property type="entry name" value="Septum_form"/>
</dbReference>
<feature type="chain" id="PRO_5040384891" evidence="1">
    <location>
        <begin position="26"/>
        <end position="310"/>
    </location>
</feature>
<dbReference type="Pfam" id="PF13845">
    <property type="entry name" value="Septum_form"/>
    <property type="match status" value="1"/>
</dbReference>
<dbReference type="Proteomes" id="UP001058003">
    <property type="component" value="Chromosome"/>
</dbReference>
<feature type="signal peptide" evidence="1">
    <location>
        <begin position="1"/>
        <end position="25"/>
    </location>
</feature>
<name>A0A9Q9MFR5_9ACTN</name>
<protein>
    <submittedName>
        <fullName evidence="3">Septum formation family protein</fullName>
    </submittedName>
</protein>
<evidence type="ECO:0000256" key="1">
    <source>
        <dbReference type="SAM" id="SignalP"/>
    </source>
</evidence>
<dbReference type="PROSITE" id="PS51257">
    <property type="entry name" value="PROKAR_LIPOPROTEIN"/>
    <property type="match status" value="1"/>
</dbReference>
<dbReference type="OrthoDB" id="4266126at2"/>
<keyword evidence="1" id="KW-0732">Signal</keyword>
<sequence length="310" mass="31896">MMTPVRAALAAVLTTALLTVSGCGATVAGADGDLVDDWRPLTAPAFELPAAGTCVDRPASATFNPLALRGSTVGCDRGHRSEVVAVAAVEGGPAQASEAPARTSDAFRAAYVACGNAVSDYVGGDWHTGMLGIDVQMPAGAPWEGGLRSSVCSVHQLSDIYGRTASSTESLKGSLSGAAPKALRCFDVNGDKAGDWWGQIRALTPIDCAQPHEAEFVGTVQVGTAAGGPLPTAAQLKEWTSDRCWSAAAAYLGLTAAQLGARGDVGVAWDGFDDEEWQAGERTQRCLALFDPGRKARASVKGLGKRPLPV</sequence>
<feature type="domain" description="Septum formation-related" evidence="2">
    <location>
        <begin position="52"/>
        <end position="286"/>
    </location>
</feature>